<feature type="domain" description="Myb-like" evidence="3">
    <location>
        <begin position="235"/>
        <end position="289"/>
    </location>
</feature>
<proteinExistence type="predicted"/>
<evidence type="ECO:0000313" key="5">
    <source>
        <dbReference type="EMBL" id="PAV15900.1"/>
    </source>
</evidence>
<feature type="compositionally biased region" description="Low complexity" evidence="2">
    <location>
        <begin position="751"/>
        <end position="761"/>
    </location>
</feature>
<feature type="region of interest" description="Disordered" evidence="2">
    <location>
        <begin position="17"/>
        <end position="74"/>
    </location>
</feature>
<feature type="compositionally biased region" description="Polar residues" evidence="2">
    <location>
        <begin position="508"/>
        <end position="519"/>
    </location>
</feature>
<evidence type="ECO:0000256" key="2">
    <source>
        <dbReference type="SAM" id="MobiDB-lite"/>
    </source>
</evidence>
<feature type="region of interest" description="Disordered" evidence="2">
    <location>
        <begin position="903"/>
        <end position="924"/>
    </location>
</feature>
<feature type="domain" description="Myb-like" evidence="3">
    <location>
        <begin position="147"/>
        <end position="202"/>
    </location>
</feature>
<dbReference type="PANTHER" id="PTHR46734:SF1">
    <property type="entry name" value="TELOMERIC REPEAT-BINDING FACTOR 1"/>
    <property type="match status" value="1"/>
</dbReference>
<feature type="compositionally biased region" description="Acidic residues" evidence="2">
    <location>
        <begin position="356"/>
        <end position="368"/>
    </location>
</feature>
<protein>
    <submittedName>
        <fullName evidence="5">Meiotically up-regulated 152</fullName>
    </submittedName>
</protein>
<sequence length="924" mass="100534">MSIDSADAKLIQLSASSSSSFTFATPYPPTLSTAPTTLNPAQTNTTPAAAEAGTATTNSSTTTTNSTGSQLTLKQRRVSLALPNSPRLVPAWSFRDDTAVDAPSAAGSPLVSTQEKKTKAQRKSASIMISSTDMKAVVQDKPPGPVPEKRPRKKWSEEETQMLVTGCNIWGVGNWKAILNDPSLKFDNRSPVDLKDRFRTFFPDAYKLHYPNAKTHLSSKIRSTLPDGTSIFEKTRSKKRRPFTAEEDQALKAGYEKYGTVWSTIVKDPIFQEQKRRSTDLRDRFRNAFPHLYQAAGYKPRSQQKKKKRGDASVSAPRATADDQLLPTRMATPAHRRRSRTTSGYSYSVPQSTAGSEDEDSSDEDDEITEGKKQITQPTEMKEMTPQPDAMPFNPEAMLNEVTMHTIEQLDDLSYTEFLPDTSQTISESTTEQSLWSPGQRSPLPIDSWSSAATTTTASPTSSHLSVNDHFMEPSFNTIGRREGMNMIGKSAWDPSDWLSGNPRLDPSGTSSSNSSYADGQSPPPASPFSFSHLSHGIMDRYDLFQNSSFPHDFASEVGASDAYSTFSDPELFPTQSMRGFTHHSDYAGDLIFGARTHQPLVPMSSYSGLGLSGIHDQPAGINPMQLHTPSLPGIDELASIRLDDDEPMITSNSPVDVSIHKEKRNSSLSYDTDLSSLIHLPPQTMEEIAGLSTDASPMDSESAATPPATPALGSRSSRELHSGSYSSLHSRSMSVPPFERVVTRPPPPAGHATPHPAPTRSQSLFDVPQESDPASLHNSQLPHSPSSTLSASSYINTSLISDSFKSLDLTDLIFLDLHAPSIEMGTHDSTSTDESRKGLALDLAHMDVGLSPASNLVMKMELSATNSPVFQTDTIGRSAVAHHRVQSQTAVSPKDLFLNYNNGNSEGSCNPKNKRASWGGSVV</sequence>
<dbReference type="Gene3D" id="1.10.246.220">
    <property type="match status" value="1"/>
</dbReference>
<dbReference type="Pfam" id="PF13921">
    <property type="entry name" value="Myb_DNA-bind_6"/>
    <property type="match status" value="1"/>
</dbReference>
<feature type="domain" description="HTH myb-type" evidence="4">
    <location>
        <begin position="235"/>
        <end position="293"/>
    </location>
</feature>
<dbReference type="STRING" id="2282107.A0A286U8K6"/>
<dbReference type="AlphaFoldDB" id="A0A286U8K6"/>
<gene>
    <name evidence="5" type="ORF">PNOK_0875800</name>
</gene>
<feature type="compositionally biased region" description="Low complexity" evidence="2">
    <location>
        <begin position="33"/>
        <end position="67"/>
    </location>
</feature>
<dbReference type="CDD" id="cd11660">
    <property type="entry name" value="SANT_TRF"/>
    <property type="match status" value="2"/>
</dbReference>
<keyword evidence="6" id="KW-1185">Reference proteome</keyword>
<dbReference type="PROSITE" id="PS51294">
    <property type="entry name" value="HTH_MYB"/>
    <property type="match status" value="1"/>
</dbReference>
<feature type="region of interest" description="Disordered" evidence="2">
    <location>
        <begin position="292"/>
        <end position="394"/>
    </location>
</feature>
<feature type="compositionally biased region" description="Polar residues" evidence="2">
    <location>
        <begin position="903"/>
        <end position="912"/>
    </location>
</feature>
<feature type="compositionally biased region" description="Low complexity" evidence="2">
    <location>
        <begin position="723"/>
        <end position="735"/>
    </location>
</feature>
<dbReference type="Gene3D" id="1.10.10.60">
    <property type="entry name" value="Homeodomain-like"/>
    <property type="match status" value="1"/>
</dbReference>
<evidence type="ECO:0000259" key="3">
    <source>
        <dbReference type="PROSITE" id="PS50090"/>
    </source>
</evidence>
<name>A0A286U8K6_9AGAM</name>
<dbReference type="SMART" id="SM00717">
    <property type="entry name" value="SANT"/>
    <property type="match status" value="2"/>
</dbReference>
<dbReference type="OrthoDB" id="608866at2759"/>
<reference evidence="5 6" key="1">
    <citation type="journal article" date="2017" name="Mol. Ecol.">
        <title>Comparative and population genomic landscape of Phellinus noxius: A hypervariable fungus causing root rot in trees.</title>
        <authorList>
            <person name="Chung C.L."/>
            <person name="Lee T.J."/>
            <person name="Akiba M."/>
            <person name="Lee H.H."/>
            <person name="Kuo T.H."/>
            <person name="Liu D."/>
            <person name="Ke H.M."/>
            <person name="Yokoi T."/>
            <person name="Roa M.B."/>
            <person name="Lu M.J."/>
            <person name="Chang Y.Y."/>
            <person name="Ann P.J."/>
            <person name="Tsai J.N."/>
            <person name="Chen C.Y."/>
            <person name="Tzean S.S."/>
            <person name="Ota Y."/>
            <person name="Hattori T."/>
            <person name="Sahashi N."/>
            <person name="Liou R.F."/>
            <person name="Kikuchi T."/>
            <person name="Tsai I.J."/>
        </authorList>
    </citation>
    <scope>NUCLEOTIDE SEQUENCE [LARGE SCALE GENOMIC DNA]</scope>
    <source>
        <strain evidence="5 6">FFPRI411160</strain>
    </source>
</reference>
<dbReference type="EMBL" id="NBII01000009">
    <property type="protein sequence ID" value="PAV15900.1"/>
    <property type="molecule type" value="Genomic_DNA"/>
</dbReference>
<feature type="region of interest" description="Disordered" evidence="2">
    <location>
        <begin position="100"/>
        <end position="156"/>
    </location>
</feature>
<dbReference type="InterPro" id="IPR052450">
    <property type="entry name" value="TRBD-Containing_Protein"/>
</dbReference>
<dbReference type="PROSITE" id="PS50090">
    <property type="entry name" value="MYB_LIKE"/>
    <property type="match status" value="2"/>
</dbReference>
<feature type="region of interest" description="Disordered" evidence="2">
    <location>
        <begin position="496"/>
        <end position="530"/>
    </location>
</feature>
<feature type="compositionally biased region" description="Low complexity" evidence="2">
    <location>
        <begin position="450"/>
        <end position="463"/>
    </location>
</feature>
<dbReference type="InterPro" id="IPR017930">
    <property type="entry name" value="Myb_dom"/>
</dbReference>
<keyword evidence="1" id="KW-0539">Nucleus</keyword>
<dbReference type="Proteomes" id="UP000217199">
    <property type="component" value="Unassembled WGS sequence"/>
</dbReference>
<dbReference type="InterPro" id="IPR001005">
    <property type="entry name" value="SANT/Myb"/>
</dbReference>
<evidence type="ECO:0000313" key="6">
    <source>
        <dbReference type="Proteomes" id="UP000217199"/>
    </source>
</evidence>
<feature type="compositionally biased region" description="Low complexity" evidence="2">
    <location>
        <begin position="423"/>
        <end position="434"/>
    </location>
</feature>
<feature type="region of interest" description="Disordered" evidence="2">
    <location>
        <begin position="693"/>
        <end position="789"/>
    </location>
</feature>
<comment type="caution">
    <text evidence="5">The sequence shown here is derived from an EMBL/GenBank/DDBJ whole genome shotgun (WGS) entry which is preliminary data.</text>
</comment>
<evidence type="ECO:0000256" key="1">
    <source>
        <dbReference type="ARBA" id="ARBA00023242"/>
    </source>
</evidence>
<dbReference type="SUPFAM" id="SSF46689">
    <property type="entry name" value="Homeodomain-like"/>
    <property type="match status" value="2"/>
</dbReference>
<accession>A0A286U8K6</accession>
<dbReference type="InParanoid" id="A0A286U8K6"/>
<organism evidence="5 6">
    <name type="scientific">Pyrrhoderma noxium</name>
    <dbReference type="NCBI Taxonomy" id="2282107"/>
    <lineage>
        <taxon>Eukaryota</taxon>
        <taxon>Fungi</taxon>
        <taxon>Dikarya</taxon>
        <taxon>Basidiomycota</taxon>
        <taxon>Agaricomycotina</taxon>
        <taxon>Agaricomycetes</taxon>
        <taxon>Hymenochaetales</taxon>
        <taxon>Hymenochaetaceae</taxon>
        <taxon>Pyrrhoderma</taxon>
    </lineage>
</organism>
<dbReference type="InterPro" id="IPR009057">
    <property type="entry name" value="Homeodomain-like_sf"/>
</dbReference>
<feature type="region of interest" description="Disordered" evidence="2">
    <location>
        <begin position="423"/>
        <end position="466"/>
    </location>
</feature>
<dbReference type="Pfam" id="PF00249">
    <property type="entry name" value="Myb_DNA-binding"/>
    <property type="match status" value="1"/>
</dbReference>
<evidence type="ECO:0000259" key="4">
    <source>
        <dbReference type="PROSITE" id="PS51294"/>
    </source>
</evidence>
<dbReference type="PANTHER" id="PTHR46734">
    <property type="entry name" value="TELOMERIC REPEAT-BINDING FACTOR 1 TERF1"/>
    <property type="match status" value="1"/>
</dbReference>
<feature type="compositionally biased region" description="Polar residues" evidence="2">
    <location>
        <begin position="123"/>
        <end position="133"/>
    </location>
</feature>